<protein>
    <submittedName>
        <fullName evidence="1">Uncharacterized protein</fullName>
    </submittedName>
</protein>
<reference evidence="1" key="1">
    <citation type="submission" date="2024-07" db="EMBL/GenBank/DDBJ databases">
        <title>Complete genome sequences of cellulolytic bacteria, Kitasatospora sp. CMC57 and Streptomyces sp. CMC78, isolated from Japanese agricultural soil.</title>
        <authorList>
            <person name="Hashimoto T."/>
            <person name="Ito M."/>
            <person name="Iwamoto M."/>
            <person name="Fukahori D."/>
            <person name="Shoda T."/>
            <person name="Sakoda M."/>
            <person name="Morohoshi T."/>
            <person name="Mitsuboshi M."/>
            <person name="Nishizawa T."/>
        </authorList>
    </citation>
    <scope>NUCLEOTIDE SEQUENCE</scope>
    <source>
        <strain evidence="1">CMC78</strain>
    </source>
</reference>
<evidence type="ECO:0000313" key="1">
    <source>
        <dbReference type="EMBL" id="BFP53457.1"/>
    </source>
</evidence>
<sequence>MTAATDRDTTLDGRVLGIVERAYRGAVEKQFFDVLYMAVELHRQLGGMDILLRGPAVTCALRTAETAPLTFGGRVLDTLSDQRRDLRALLSAGVRVLVQEEDLTDLGLGPADLVDAAVRPVTSAQLSGWWPHYRMVSFL</sequence>
<accession>A0AB33KC60</accession>
<name>A0AB33KC60_9ACTN</name>
<proteinExistence type="predicted"/>
<gene>
    <name evidence="1" type="ORF">SCMC78_32640</name>
</gene>
<dbReference type="RefSeq" id="WP_397725789.1">
    <property type="nucleotide sequence ID" value="NZ_AP035884.1"/>
</dbReference>
<organism evidence="1">
    <name type="scientific">Streptomyces sp. CMC78</name>
    <dbReference type="NCBI Taxonomy" id="3231512"/>
    <lineage>
        <taxon>Bacteria</taxon>
        <taxon>Bacillati</taxon>
        <taxon>Actinomycetota</taxon>
        <taxon>Actinomycetes</taxon>
        <taxon>Kitasatosporales</taxon>
        <taxon>Streptomycetaceae</taxon>
        <taxon>Streptomyces</taxon>
    </lineage>
</organism>
<dbReference type="KEGG" id="stcm:SCMC78_32640"/>
<dbReference type="EMBL" id="AP035884">
    <property type="protein sequence ID" value="BFP53457.1"/>
    <property type="molecule type" value="Genomic_DNA"/>
</dbReference>
<dbReference type="AlphaFoldDB" id="A0AB33KC60"/>